<proteinExistence type="predicted"/>
<evidence type="ECO:0000313" key="2">
    <source>
        <dbReference type="EMBL" id="NMM43524.1"/>
    </source>
</evidence>
<dbReference type="SUPFAM" id="SSF52821">
    <property type="entry name" value="Rhodanese/Cell cycle control phosphatase"/>
    <property type="match status" value="1"/>
</dbReference>
<comment type="caution">
    <text evidence="2">The sequence shown here is derived from an EMBL/GenBank/DDBJ whole genome shotgun (WGS) entry which is preliminary data.</text>
</comment>
<dbReference type="Pfam" id="PF00581">
    <property type="entry name" value="Rhodanese"/>
    <property type="match status" value="1"/>
</dbReference>
<feature type="domain" description="Rhodanese" evidence="1">
    <location>
        <begin position="20"/>
        <end position="127"/>
    </location>
</feature>
<gene>
    <name evidence="2" type="ORF">HH303_03480</name>
</gene>
<dbReference type="PANTHER" id="PTHR47377">
    <property type="entry name" value="RHODANESE-LIKE DOMAIN-CONTAINING PROTEIN 4, CHLOROPLASTIC"/>
    <property type="match status" value="1"/>
</dbReference>
<dbReference type="Proteomes" id="UP000539372">
    <property type="component" value="Unassembled WGS sequence"/>
</dbReference>
<organism evidence="2 3">
    <name type="scientific">Pacificispira spongiicola</name>
    <dbReference type="NCBI Taxonomy" id="2729598"/>
    <lineage>
        <taxon>Bacteria</taxon>
        <taxon>Pseudomonadati</taxon>
        <taxon>Pseudomonadota</taxon>
        <taxon>Alphaproteobacteria</taxon>
        <taxon>Rhodospirillales</taxon>
        <taxon>Rhodospirillaceae</taxon>
        <taxon>Pacificispira</taxon>
    </lineage>
</organism>
<dbReference type="PANTHER" id="PTHR47377:SF1">
    <property type="entry name" value="RHODANESE-LIKE DOMAIN-CONTAINING PROTEIN 4, CHLOROPLASTIC"/>
    <property type="match status" value="1"/>
</dbReference>
<dbReference type="AlphaFoldDB" id="A0A7Y0HFP9"/>
<protein>
    <submittedName>
        <fullName evidence="2">Rhodanese-like domain-containing protein</fullName>
    </submittedName>
</protein>
<evidence type="ECO:0000259" key="1">
    <source>
        <dbReference type="PROSITE" id="PS50206"/>
    </source>
</evidence>
<dbReference type="PROSITE" id="PS50206">
    <property type="entry name" value="RHODANESE_3"/>
    <property type="match status" value="1"/>
</dbReference>
<dbReference type="Gene3D" id="3.40.250.10">
    <property type="entry name" value="Rhodanese-like domain"/>
    <property type="match status" value="1"/>
</dbReference>
<accession>A0A7Y0HFP9</accession>
<dbReference type="InterPro" id="IPR001763">
    <property type="entry name" value="Rhodanese-like_dom"/>
</dbReference>
<dbReference type="InterPro" id="IPR044240">
    <property type="entry name" value="STR4-like"/>
</dbReference>
<dbReference type="InterPro" id="IPR036873">
    <property type="entry name" value="Rhodanese-like_dom_sf"/>
</dbReference>
<dbReference type="EMBL" id="JABBNT010000001">
    <property type="protein sequence ID" value="NMM43524.1"/>
    <property type="molecule type" value="Genomic_DNA"/>
</dbReference>
<dbReference type="SMART" id="SM00450">
    <property type="entry name" value="RHOD"/>
    <property type="match status" value="1"/>
</dbReference>
<reference evidence="2 3" key="1">
    <citation type="submission" date="2020-04" db="EMBL/GenBank/DDBJ databases">
        <title>Rhodospirillaceae bacterium KN72 isolated from deep sea.</title>
        <authorList>
            <person name="Zhang D.-C."/>
        </authorList>
    </citation>
    <scope>NUCLEOTIDE SEQUENCE [LARGE SCALE GENOMIC DNA]</scope>
    <source>
        <strain evidence="2 3">KN72</strain>
    </source>
</reference>
<name>A0A7Y0HFP9_9PROT</name>
<dbReference type="CDD" id="cd01522">
    <property type="entry name" value="RHOD_1"/>
    <property type="match status" value="1"/>
</dbReference>
<sequence>MGGGYTGDVTPSEAWEILEKETDALLVDVRTAAEWQFVGVPVLDGLGKEAILVEWIKFPGGAPNGDFVAQVKSAIPDGTDPAILFLCRSGQRSMGAAAALTQAGFSRCYNILDGFEGNKDADGHRGKTGGWKVAGLPWAQG</sequence>
<keyword evidence="3" id="KW-1185">Reference proteome</keyword>
<evidence type="ECO:0000313" key="3">
    <source>
        <dbReference type="Proteomes" id="UP000539372"/>
    </source>
</evidence>